<dbReference type="SUPFAM" id="SSF55729">
    <property type="entry name" value="Acyl-CoA N-acyltransferases (Nat)"/>
    <property type="match status" value="1"/>
</dbReference>
<evidence type="ECO:0000259" key="1">
    <source>
        <dbReference type="PROSITE" id="PS51186"/>
    </source>
</evidence>
<dbReference type="PROSITE" id="PS51186">
    <property type="entry name" value="GNAT"/>
    <property type="match status" value="1"/>
</dbReference>
<dbReference type="Proteomes" id="UP000050378">
    <property type="component" value="Unassembled WGS sequence"/>
</dbReference>
<dbReference type="Pfam" id="PF13508">
    <property type="entry name" value="Acetyltransf_7"/>
    <property type="match status" value="1"/>
</dbReference>
<dbReference type="RefSeq" id="WP_054553505.1">
    <property type="nucleotide sequence ID" value="NZ_LJTC01000008.1"/>
</dbReference>
<dbReference type="PATRIC" id="fig|570156.3.peg.3767"/>
<gene>
    <name evidence="2" type="ORF">AOG27_13320</name>
</gene>
<dbReference type="OrthoDB" id="9797178at2"/>
<protein>
    <submittedName>
        <fullName evidence="2">Acetyltransferase</fullName>
    </submittedName>
</protein>
<feature type="domain" description="N-acetyltransferase" evidence="1">
    <location>
        <begin position="1"/>
        <end position="153"/>
    </location>
</feature>
<dbReference type="Gene3D" id="3.40.630.30">
    <property type="match status" value="1"/>
</dbReference>
<comment type="caution">
    <text evidence="2">The sequence shown here is derived from an EMBL/GenBank/DDBJ whole genome shotgun (WGS) entry which is preliminary data.</text>
</comment>
<name>A0A0P7DUY8_9GAMM</name>
<reference evidence="2 3" key="1">
    <citation type="submission" date="2015-09" db="EMBL/GenBank/DDBJ databases">
        <title>Draft Genome Sequence of Pseudoalteromonas lipolytica UCD-48B.</title>
        <authorList>
            <person name="Krusor M."/>
            <person name="Coil D.A."/>
            <person name="Lang J.M."/>
            <person name="Eisen J.A."/>
            <person name="Alexiev A."/>
        </authorList>
    </citation>
    <scope>NUCLEOTIDE SEQUENCE [LARGE SCALE GENOMIC DNA]</scope>
    <source>
        <strain evidence="2 3">UCD-48B</strain>
    </source>
</reference>
<dbReference type="AlphaFoldDB" id="A0A0P7DUY8"/>
<keyword evidence="2" id="KW-0808">Transferase</keyword>
<dbReference type="InterPro" id="IPR000182">
    <property type="entry name" value="GNAT_dom"/>
</dbReference>
<dbReference type="EMBL" id="LJTC01000008">
    <property type="protein sequence ID" value="KPM83050.1"/>
    <property type="molecule type" value="Genomic_DNA"/>
</dbReference>
<dbReference type="GO" id="GO:0016747">
    <property type="term" value="F:acyltransferase activity, transferring groups other than amino-acyl groups"/>
    <property type="evidence" value="ECO:0007669"/>
    <property type="project" value="InterPro"/>
</dbReference>
<organism evidence="2 3">
    <name type="scientific">Pseudoalteromonas lipolytica</name>
    <dbReference type="NCBI Taxonomy" id="570156"/>
    <lineage>
        <taxon>Bacteria</taxon>
        <taxon>Pseudomonadati</taxon>
        <taxon>Pseudomonadota</taxon>
        <taxon>Gammaproteobacteria</taxon>
        <taxon>Alteromonadales</taxon>
        <taxon>Pseudoalteromonadaceae</taxon>
        <taxon>Pseudoalteromonas</taxon>
    </lineage>
</organism>
<accession>A0A0P7DUY8</accession>
<dbReference type="STRING" id="570156.AOG27_13320"/>
<dbReference type="CDD" id="cd04301">
    <property type="entry name" value="NAT_SF"/>
    <property type="match status" value="1"/>
</dbReference>
<evidence type="ECO:0000313" key="3">
    <source>
        <dbReference type="Proteomes" id="UP000050378"/>
    </source>
</evidence>
<dbReference type="InterPro" id="IPR016181">
    <property type="entry name" value="Acyl_CoA_acyltransferase"/>
</dbReference>
<evidence type="ECO:0000313" key="2">
    <source>
        <dbReference type="EMBL" id="KPM83050.1"/>
    </source>
</evidence>
<proteinExistence type="predicted"/>
<sequence>MNFSIYEQSQKNEIIALYLATFSASESKQEGEQVARLVTDFLAEPYPSTDLYVFVATDEQRIVGAIVMSRLQFAHAKEVFLLSPVAVATNWQGQGIGQKLIQFGCDKLAEQNVSLVMTYGDINFYGKVGFSVVSEEIIQAPHSLSYPKGWLVKPVLDDEILPITGKPSCLKPLDNPQLW</sequence>